<sequence>MSVLDTLYHGTLAERARQRRWDQPCRTKILACLPARAARTSTEALDEVRARLSGHADTDAAALDTAHFPLWRHPDHHTQHLLVSPRINAGRDAVSTCAGAPIGLLDLNTTAARLLPVAATSHTAWAQIVQGATTAAPWWPFLDRHHSEPDQYPLDAALSDFAAQPQIAAMLRHDADTVPAHRFDGDCYGPGLSALHTGAAAYADYLTGVLTYAGGLLSLDGDLLVPSWTDLLVEQSLMERTSYHQQARHYLTALNPTTVIVAVTCHR</sequence>
<accession>A0ABQ3WY51</accession>
<organism evidence="1">
    <name type="scientific">Actinoplanes campanulatus</name>
    <dbReference type="NCBI Taxonomy" id="113559"/>
    <lineage>
        <taxon>Bacteria</taxon>
        <taxon>Bacillati</taxon>
        <taxon>Actinomycetota</taxon>
        <taxon>Actinomycetes</taxon>
        <taxon>Micromonosporales</taxon>
        <taxon>Micromonosporaceae</taxon>
        <taxon>Actinoplanes</taxon>
    </lineage>
</organism>
<reference evidence="1" key="1">
    <citation type="submission" date="2021-01" db="EMBL/GenBank/DDBJ databases">
        <title>Whole genome shotgun sequence of Actinoplanes capillaceus NBRC 16408.</title>
        <authorList>
            <person name="Komaki H."/>
            <person name="Tamura T."/>
        </authorList>
    </citation>
    <scope>NUCLEOTIDE SEQUENCE [LARGE SCALE GENOMIC DNA]</scope>
    <source>
        <strain evidence="1">NBRC 16408</strain>
    </source>
</reference>
<evidence type="ECO:0000313" key="1">
    <source>
        <dbReference type="EMBL" id="GID51185.1"/>
    </source>
</evidence>
<proteinExistence type="predicted"/>
<dbReference type="RefSeq" id="WP_204301157.1">
    <property type="nucleotide sequence ID" value="NZ_BAAAGQ010000057.1"/>
</dbReference>
<name>A0ABQ3WY51_9ACTN</name>
<protein>
    <recommendedName>
        <fullName evidence="2">Barstar (barnase inhibitor) domain-containing protein</fullName>
    </recommendedName>
</protein>
<dbReference type="EMBL" id="BOMF01000172">
    <property type="protein sequence ID" value="GID51185.1"/>
    <property type="molecule type" value="Genomic_DNA"/>
</dbReference>
<gene>
    <name evidence="1" type="ORF">Aca07nite_84600</name>
</gene>
<evidence type="ECO:0008006" key="2">
    <source>
        <dbReference type="Google" id="ProtNLM"/>
    </source>
</evidence>
<comment type="caution">
    <text evidence="1">The sequence shown here is derived from an EMBL/GenBank/DDBJ whole genome shotgun (WGS) entry which is preliminary data.</text>
</comment>